<comment type="caution">
    <text evidence="4">The sequence shown here is derived from an EMBL/GenBank/DDBJ whole genome shotgun (WGS) entry which is preliminary data.</text>
</comment>
<dbReference type="Pfam" id="PF00501">
    <property type="entry name" value="AMP-binding"/>
    <property type="match status" value="1"/>
</dbReference>
<evidence type="ECO:0000313" key="4">
    <source>
        <dbReference type="EMBL" id="MFC3517220.1"/>
    </source>
</evidence>
<feature type="domain" description="AMP-binding enzyme C-terminal" evidence="3">
    <location>
        <begin position="411"/>
        <end position="490"/>
    </location>
</feature>
<dbReference type="InterPro" id="IPR000873">
    <property type="entry name" value="AMP-dep_synth/lig_dom"/>
</dbReference>
<feature type="domain" description="AMP-dependent synthetase/ligase" evidence="2">
    <location>
        <begin position="12"/>
        <end position="361"/>
    </location>
</feature>
<dbReference type="PANTHER" id="PTHR43767">
    <property type="entry name" value="LONG-CHAIN-FATTY-ACID--COA LIGASE"/>
    <property type="match status" value="1"/>
</dbReference>
<dbReference type="SUPFAM" id="SSF56801">
    <property type="entry name" value="Acetyl-CoA synthetase-like"/>
    <property type="match status" value="1"/>
</dbReference>
<dbReference type="EMBL" id="JBHRWI010000076">
    <property type="protein sequence ID" value="MFC3517220.1"/>
    <property type="molecule type" value="Genomic_DNA"/>
</dbReference>
<dbReference type="InterPro" id="IPR042099">
    <property type="entry name" value="ANL_N_sf"/>
</dbReference>
<gene>
    <name evidence="4" type="ORF">ACFORO_44170</name>
</gene>
<organism evidence="4 5">
    <name type="scientific">Amycolatopsis halotolerans</name>
    <dbReference type="NCBI Taxonomy" id="330083"/>
    <lineage>
        <taxon>Bacteria</taxon>
        <taxon>Bacillati</taxon>
        <taxon>Actinomycetota</taxon>
        <taxon>Actinomycetes</taxon>
        <taxon>Pseudonocardiales</taxon>
        <taxon>Pseudonocardiaceae</taxon>
        <taxon>Amycolatopsis</taxon>
    </lineage>
</organism>
<keyword evidence="5" id="KW-1185">Reference proteome</keyword>
<accession>A0ABV7QXL5</accession>
<reference evidence="5" key="1">
    <citation type="journal article" date="2019" name="Int. J. Syst. Evol. Microbiol.">
        <title>The Global Catalogue of Microorganisms (GCM) 10K type strain sequencing project: providing services to taxonomists for standard genome sequencing and annotation.</title>
        <authorList>
            <consortium name="The Broad Institute Genomics Platform"/>
            <consortium name="The Broad Institute Genome Sequencing Center for Infectious Disease"/>
            <person name="Wu L."/>
            <person name="Ma J."/>
        </authorList>
    </citation>
    <scope>NUCLEOTIDE SEQUENCE [LARGE SCALE GENOMIC DNA]</scope>
    <source>
        <strain evidence="5">CGMCC 4.7682</strain>
    </source>
</reference>
<dbReference type="Pfam" id="PF13193">
    <property type="entry name" value="AMP-binding_C"/>
    <property type="match status" value="1"/>
</dbReference>
<dbReference type="Proteomes" id="UP001595764">
    <property type="component" value="Unassembled WGS sequence"/>
</dbReference>
<feature type="region of interest" description="Disordered" evidence="1">
    <location>
        <begin position="488"/>
        <end position="511"/>
    </location>
</feature>
<sequence length="511" mass="54299">MWASRTLPEILEHTYEAHGAAPALLHDGRWLTFAETARLARGIHALLVEHGAAEGDRVVVHLENGVTTRLLDQALLGFGLVRVAVSARLHVREVAAICLDAEAAVVCADPGQADLLRAALHDAGARTVVVGLNADCLPSLDDGQTTAPVRPQDDDVAMLMYSSGTTGAPKAAVVTQGAWVARTRHSLACLPPVTEADTVVLAAPAAHFAGSVALDCFIQGARTVIERRFDAGAVLDLVDRYDGTIVPLVPVLLARLVEAAEERPASGRNLRCLPYGGSSVSTDVLVRASRRFPGVLTQFYGLAEALAPLSVLTPADHDESAAVGSDSSRLTSAGRFVDGVEHRVDDGVLAVRGSVVMPGYWRRPDLDAKVLSDGWFATGDLARVDDDSYLHLTGRSSDVIVSGGYNIQPREVEQVIERVPGVADVAVAGVPDPQWGEAVHAFVVVDDDALRDPETLATTLRDACAGAIASYKKPRHVHVRNSLPRNHYGKVDRRALRDSVAPEPPTKEAVA</sequence>
<dbReference type="Gene3D" id="3.40.50.12780">
    <property type="entry name" value="N-terminal domain of ligase-like"/>
    <property type="match status" value="1"/>
</dbReference>
<name>A0ABV7QXL5_9PSEU</name>
<dbReference type="InterPro" id="IPR045851">
    <property type="entry name" value="AMP-bd_C_sf"/>
</dbReference>
<dbReference type="RefSeq" id="WP_377872554.1">
    <property type="nucleotide sequence ID" value="NZ_JBHMAY010000038.1"/>
</dbReference>
<evidence type="ECO:0000259" key="2">
    <source>
        <dbReference type="Pfam" id="PF00501"/>
    </source>
</evidence>
<protein>
    <submittedName>
        <fullName evidence="4">Class I adenylate-forming enzyme family protein</fullName>
    </submittedName>
</protein>
<dbReference type="InterPro" id="IPR025110">
    <property type="entry name" value="AMP-bd_C"/>
</dbReference>
<evidence type="ECO:0000259" key="3">
    <source>
        <dbReference type="Pfam" id="PF13193"/>
    </source>
</evidence>
<evidence type="ECO:0000313" key="5">
    <source>
        <dbReference type="Proteomes" id="UP001595764"/>
    </source>
</evidence>
<dbReference type="InterPro" id="IPR020845">
    <property type="entry name" value="AMP-binding_CS"/>
</dbReference>
<dbReference type="Gene3D" id="3.30.300.30">
    <property type="match status" value="1"/>
</dbReference>
<evidence type="ECO:0000256" key="1">
    <source>
        <dbReference type="SAM" id="MobiDB-lite"/>
    </source>
</evidence>
<dbReference type="PANTHER" id="PTHR43767:SF1">
    <property type="entry name" value="NONRIBOSOMAL PEPTIDE SYNTHASE PES1 (EUROFUNG)-RELATED"/>
    <property type="match status" value="1"/>
</dbReference>
<proteinExistence type="predicted"/>
<dbReference type="PROSITE" id="PS00455">
    <property type="entry name" value="AMP_BINDING"/>
    <property type="match status" value="1"/>
</dbReference>
<dbReference type="InterPro" id="IPR050237">
    <property type="entry name" value="ATP-dep_AMP-bd_enzyme"/>
</dbReference>